<keyword evidence="1" id="KW-0472">Membrane</keyword>
<feature type="transmembrane region" description="Helical" evidence="1">
    <location>
        <begin position="320"/>
        <end position="338"/>
    </location>
</feature>
<keyword evidence="1" id="KW-1133">Transmembrane helix</keyword>
<accession>A0A9W8NN90</accession>
<organism evidence="2 3">
    <name type="scientific">Xylaria arbuscula</name>
    <dbReference type="NCBI Taxonomy" id="114810"/>
    <lineage>
        <taxon>Eukaryota</taxon>
        <taxon>Fungi</taxon>
        <taxon>Dikarya</taxon>
        <taxon>Ascomycota</taxon>
        <taxon>Pezizomycotina</taxon>
        <taxon>Sordariomycetes</taxon>
        <taxon>Xylariomycetidae</taxon>
        <taxon>Xylariales</taxon>
        <taxon>Xylariaceae</taxon>
        <taxon>Xylaria</taxon>
    </lineage>
</organism>
<keyword evidence="3" id="KW-1185">Reference proteome</keyword>
<sequence length="443" mass="50032">MPHYIITPIHTGDGLSFPDWVTLLTLSFAPLIAHIVAGAPRPSYLCNKRPRWDERICHYNPTSIIWRYYSILDRRLRSRSWSRPDLAAANALFWTEKGWDGNEHMVIRSLPHCTYLPSSAHANALSDETFKSIVTALQGFQELYLVILSYRGLYFADIQYLGADRIFYPLALLGLLRIFATPWLSSDFRYTSRLEIAAALVDKANEPSSGRLSLDSLIQMPCETSIALENYRLPSCWRSRILRTTYMSILLGIWWLTLLWVVPIPYNGRQGRYFTVTSFLVAIVYLTLTSVSVAVHLHYFIGRQTTSTIIPCASHMWYKIYTIVMFAVMAVISIISLVETTKSACGKYTSLPPTNTNWVCAGPNATAWTIDSRSNATEVIGMAVKYPYAARGTILKEGEFWLRNFSATCIGGWTSELRLHAMGLNAVDFTGLVDWGNGTTTEL</sequence>
<name>A0A9W8NN90_9PEZI</name>
<dbReference type="AlphaFoldDB" id="A0A9W8NN90"/>
<feature type="transmembrane region" description="Helical" evidence="1">
    <location>
        <begin position="20"/>
        <end position="39"/>
    </location>
</feature>
<evidence type="ECO:0000313" key="3">
    <source>
        <dbReference type="Proteomes" id="UP001148614"/>
    </source>
</evidence>
<keyword evidence="1" id="KW-0812">Transmembrane</keyword>
<gene>
    <name evidence="2" type="ORF">NPX13_g581</name>
</gene>
<evidence type="ECO:0000313" key="2">
    <source>
        <dbReference type="EMBL" id="KAJ3579989.1"/>
    </source>
</evidence>
<feature type="transmembrane region" description="Helical" evidence="1">
    <location>
        <begin position="273"/>
        <end position="299"/>
    </location>
</feature>
<dbReference type="Proteomes" id="UP001148614">
    <property type="component" value="Unassembled WGS sequence"/>
</dbReference>
<feature type="transmembrane region" description="Helical" evidence="1">
    <location>
        <begin position="166"/>
        <end position="184"/>
    </location>
</feature>
<feature type="transmembrane region" description="Helical" evidence="1">
    <location>
        <begin position="241"/>
        <end position="261"/>
    </location>
</feature>
<comment type="caution">
    <text evidence="2">The sequence shown here is derived from an EMBL/GenBank/DDBJ whole genome shotgun (WGS) entry which is preliminary data.</text>
</comment>
<dbReference type="EMBL" id="JANPWZ010000039">
    <property type="protein sequence ID" value="KAJ3579989.1"/>
    <property type="molecule type" value="Genomic_DNA"/>
</dbReference>
<proteinExistence type="predicted"/>
<reference evidence="2" key="1">
    <citation type="submission" date="2022-07" db="EMBL/GenBank/DDBJ databases">
        <title>Genome Sequence of Xylaria arbuscula.</title>
        <authorList>
            <person name="Buettner E."/>
        </authorList>
    </citation>
    <scope>NUCLEOTIDE SEQUENCE</scope>
    <source>
        <strain evidence="2">VT107</strain>
    </source>
</reference>
<protein>
    <submittedName>
        <fullName evidence="2">Uncharacterized protein</fullName>
    </submittedName>
</protein>
<evidence type="ECO:0000256" key="1">
    <source>
        <dbReference type="SAM" id="Phobius"/>
    </source>
</evidence>